<dbReference type="EMBL" id="BARW01000338">
    <property type="protein sequence ID" value="GAI62980.1"/>
    <property type="molecule type" value="Genomic_DNA"/>
</dbReference>
<protein>
    <submittedName>
        <fullName evidence="2">Uncharacterized protein</fullName>
    </submittedName>
</protein>
<gene>
    <name evidence="2" type="ORF">S12H4_01627</name>
</gene>
<reference evidence="2" key="1">
    <citation type="journal article" date="2014" name="Front. Microbiol.">
        <title>High frequency of phylogenetically diverse reductive dehalogenase-homologous genes in deep subseafloor sedimentary metagenomes.</title>
        <authorList>
            <person name="Kawai M."/>
            <person name="Futagami T."/>
            <person name="Toyoda A."/>
            <person name="Takaki Y."/>
            <person name="Nishi S."/>
            <person name="Hori S."/>
            <person name="Arai W."/>
            <person name="Tsubouchi T."/>
            <person name="Morono Y."/>
            <person name="Uchiyama I."/>
            <person name="Ito T."/>
            <person name="Fujiyama A."/>
            <person name="Inagaki F."/>
            <person name="Takami H."/>
        </authorList>
    </citation>
    <scope>NUCLEOTIDE SEQUENCE</scope>
    <source>
        <strain evidence="2">Expedition CK06-06</strain>
    </source>
</reference>
<proteinExistence type="predicted"/>
<sequence length="78" mass="8165">MQVELESLLSSFAAATAQLGWSLSGKDLGSQHCWQTEPKDGGSASGHSLARVTDHASGEQCTGDACYRHAQQESNAGD</sequence>
<evidence type="ECO:0000256" key="1">
    <source>
        <dbReference type="SAM" id="MobiDB-lite"/>
    </source>
</evidence>
<feature type="region of interest" description="Disordered" evidence="1">
    <location>
        <begin position="36"/>
        <end position="58"/>
    </location>
</feature>
<comment type="caution">
    <text evidence="2">The sequence shown here is derived from an EMBL/GenBank/DDBJ whole genome shotgun (WGS) entry which is preliminary data.</text>
</comment>
<organism evidence="2">
    <name type="scientific">marine sediment metagenome</name>
    <dbReference type="NCBI Taxonomy" id="412755"/>
    <lineage>
        <taxon>unclassified sequences</taxon>
        <taxon>metagenomes</taxon>
        <taxon>ecological metagenomes</taxon>
    </lineage>
</organism>
<dbReference type="AlphaFoldDB" id="X1RIL5"/>
<evidence type="ECO:0000313" key="2">
    <source>
        <dbReference type="EMBL" id="GAI62980.1"/>
    </source>
</evidence>
<name>X1RIL5_9ZZZZ</name>
<accession>X1RIL5</accession>